<gene>
    <name evidence="3" type="ORF">PG997_001054</name>
</gene>
<sequence length="795" mass="82661">MHRTPTQHNRGRSGSFAPLAQDEPDLQHENGHETEVEADEEVHSGRHRLSGRARFQQQTNFMNPFNTITNTRRPLPHPRLIRGSYGSPPEEFQEIDIAELEATQIEYYGPRAPSSLSKESDAPTESTFVDDKDKFFCCAYETPIVGVDEKSDPPVTNRPAQGFADYRPFVLKSHFSLLLLLMLGALLGLTVYSTHILPTENQLLVPPNSSNSRNDSMSGLKLRGLVPVRVFGRASVAVKLGRAEQDGNATQPEEQPQGPTTPTLVPTHPVGGTSAQTHPSPGEGHTTTDDSPGKLPPPYPTSPEIQTSPTDGDGGGGVSTPPVSPTTSEPPKDKPPKPTTAEATSPTAKPTTTEATSPTEAPPPTAPSPTEAPSLTEVSSTTDKPTTIEMTSPTEATIPTETPGTTEAPLPTGDPTTAKLTSPTTEPSPTGVPSPTETSPPPPPPPPPTGAPGGQKPGIVCTDTVVLTITKTTTLSETTVYARDLSGLGEGFDVHGPEPPGLGDIFGRGLGGRGKRLAVPVTTLLPRQVPDCTSTVTTTITTEVTVIAQKTVTTTRPPTNTGGGTPKETDNAGSPVITPTQFPGHHFPDPNGGNGSPKTTDNPDPTNKTPGPTTVFTTGDGNPKSPGTGDQVSTTKPGAGDGQPKDTDRTTPQFKLQTPPVQTPKPTPNTDPPIQTPSPKPNPPAPTPTPDLGTPAHPPTPNPDAPAKTPAAKPDVPPASSTSPIDRPSPLSPRPSATPPASQALQVGNASPLEKQPTPLATSDPDEVPPLVLGVVSTPPDGRQHSAAVPAAAKA</sequence>
<keyword evidence="4" id="KW-1185">Reference proteome</keyword>
<keyword evidence="2" id="KW-1133">Transmembrane helix</keyword>
<proteinExistence type="predicted"/>
<evidence type="ECO:0000256" key="1">
    <source>
        <dbReference type="SAM" id="MobiDB-lite"/>
    </source>
</evidence>
<feature type="compositionally biased region" description="Basic residues" evidence="1">
    <location>
        <begin position="1"/>
        <end position="11"/>
    </location>
</feature>
<organism evidence="3 4">
    <name type="scientific">Apiospora hydei</name>
    <dbReference type="NCBI Taxonomy" id="1337664"/>
    <lineage>
        <taxon>Eukaryota</taxon>
        <taxon>Fungi</taxon>
        <taxon>Dikarya</taxon>
        <taxon>Ascomycota</taxon>
        <taxon>Pezizomycotina</taxon>
        <taxon>Sordariomycetes</taxon>
        <taxon>Xylariomycetidae</taxon>
        <taxon>Amphisphaeriales</taxon>
        <taxon>Apiosporaceae</taxon>
        <taxon>Apiospora</taxon>
    </lineage>
</organism>
<dbReference type="Proteomes" id="UP001433268">
    <property type="component" value="Unassembled WGS sequence"/>
</dbReference>
<feature type="compositionally biased region" description="Low complexity" evidence="1">
    <location>
        <begin position="551"/>
        <end position="560"/>
    </location>
</feature>
<feature type="compositionally biased region" description="Low complexity" evidence="1">
    <location>
        <begin position="421"/>
        <end position="437"/>
    </location>
</feature>
<feature type="transmembrane region" description="Helical" evidence="2">
    <location>
        <begin position="177"/>
        <end position="197"/>
    </location>
</feature>
<feature type="compositionally biased region" description="Polar residues" evidence="1">
    <location>
        <begin position="376"/>
        <end position="405"/>
    </location>
</feature>
<name>A0ABR1XCP8_9PEZI</name>
<evidence type="ECO:0000313" key="4">
    <source>
        <dbReference type="Proteomes" id="UP001433268"/>
    </source>
</evidence>
<feature type="compositionally biased region" description="Low complexity" evidence="1">
    <location>
        <begin position="250"/>
        <end position="273"/>
    </location>
</feature>
<evidence type="ECO:0000256" key="2">
    <source>
        <dbReference type="SAM" id="Phobius"/>
    </source>
</evidence>
<dbReference type="RefSeq" id="XP_066675142.1">
    <property type="nucleotide sequence ID" value="XM_066805369.1"/>
</dbReference>
<feature type="compositionally biased region" description="Low complexity" evidence="1">
    <location>
        <begin position="597"/>
        <end position="614"/>
    </location>
</feature>
<keyword evidence="2" id="KW-0472">Membrane</keyword>
<feature type="compositionally biased region" description="Low complexity" evidence="1">
    <location>
        <begin position="339"/>
        <end position="359"/>
    </location>
</feature>
<feature type="compositionally biased region" description="Pro residues" evidence="1">
    <location>
        <begin position="438"/>
        <end position="450"/>
    </location>
</feature>
<feature type="region of interest" description="Disordered" evidence="1">
    <location>
        <begin position="1"/>
        <end position="47"/>
    </location>
</feature>
<feature type="region of interest" description="Disordered" evidence="1">
    <location>
        <begin position="242"/>
        <end position="459"/>
    </location>
</feature>
<keyword evidence="2" id="KW-0812">Transmembrane</keyword>
<reference evidence="3 4" key="1">
    <citation type="submission" date="2023-01" db="EMBL/GenBank/DDBJ databases">
        <title>Analysis of 21 Apiospora genomes using comparative genomics revels a genus with tremendous synthesis potential of carbohydrate active enzymes and secondary metabolites.</title>
        <authorList>
            <person name="Sorensen T."/>
        </authorList>
    </citation>
    <scope>NUCLEOTIDE SEQUENCE [LARGE SCALE GENOMIC DNA]</scope>
    <source>
        <strain evidence="3 4">CBS 114990</strain>
    </source>
</reference>
<feature type="compositionally biased region" description="Polar residues" evidence="1">
    <location>
        <begin position="739"/>
        <end position="749"/>
    </location>
</feature>
<comment type="caution">
    <text evidence="3">The sequence shown here is derived from an EMBL/GenBank/DDBJ whole genome shotgun (WGS) entry which is preliminary data.</text>
</comment>
<feature type="compositionally biased region" description="Low complexity" evidence="1">
    <location>
        <begin position="319"/>
        <end position="329"/>
    </location>
</feature>
<dbReference type="EMBL" id="JAQQWN010000002">
    <property type="protein sequence ID" value="KAK8094369.1"/>
    <property type="molecule type" value="Genomic_DNA"/>
</dbReference>
<accession>A0ABR1XCP8</accession>
<feature type="compositionally biased region" description="Basic and acidic residues" evidence="1">
    <location>
        <begin position="25"/>
        <end position="35"/>
    </location>
</feature>
<dbReference type="GeneID" id="92038429"/>
<feature type="compositionally biased region" description="Low complexity" evidence="1">
    <location>
        <begin position="705"/>
        <end position="714"/>
    </location>
</feature>
<protein>
    <submittedName>
        <fullName evidence="3">Uncharacterized protein</fullName>
    </submittedName>
</protein>
<feature type="compositionally biased region" description="Pro residues" evidence="1">
    <location>
        <begin position="661"/>
        <end position="689"/>
    </location>
</feature>
<feature type="region of interest" description="Disordered" evidence="1">
    <location>
        <begin position="551"/>
        <end position="795"/>
    </location>
</feature>
<evidence type="ECO:0000313" key="3">
    <source>
        <dbReference type="EMBL" id="KAK8094369.1"/>
    </source>
</evidence>